<evidence type="ECO:0000313" key="2">
    <source>
        <dbReference type="EMBL" id="SFB91855.1"/>
    </source>
</evidence>
<dbReference type="STRING" id="574651.SAMN04487968_102291"/>
<reference evidence="2 3" key="1">
    <citation type="submission" date="2016-10" db="EMBL/GenBank/DDBJ databases">
        <authorList>
            <person name="de Groot N.N."/>
        </authorList>
    </citation>
    <scope>NUCLEOTIDE SEQUENCE [LARGE SCALE GENOMIC DNA]</scope>
    <source>
        <strain evidence="2 3">CGMCC 1.7056</strain>
    </source>
</reference>
<dbReference type="NCBIfam" id="TIGR02401">
    <property type="entry name" value="trehalose_TreY"/>
    <property type="match status" value="1"/>
</dbReference>
<feature type="domain" description="Glycosyl hydrolase family 13 catalytic" evidence="1">
    <location>
        <begin position="11"/>
        <end position="688"/>
    </location>
</feature>
<dbReference type="AlphaFoldDB" id="A0A1I1EXI2"/>
<dbReference type="InterPro" id="IPR012767">
    <property type="entry name" value="Trehalose_TreY"/>
</dbReference>
<dbReference type="Gene3D" id="3.20.20.80">
    <property type="entry name" value="Glycosidases"/>
    <property type="match status" value="4"/>
</dbReference>
<protein>
    <submittedName>
        <fullName evidence="2">Maltooligosyl trehalose synthase</fullName>
    </submittedName>
</protein>
<name>A0A1I1EXI2_9ACTN</name>
<dbReference type="PANTHER" id="PTHR10357:SF216">
    <property type="entry name" value="MALTOOLIGOSYL TREHALOSE SYNTHASE-RELATED"/>
    <property type="match status" value="1"/>
</dbReference>
<organism evidence="2 3">
    <name type="scientific">Nocardioides terrae</name>
    <dbReference type="NCBI Taxonomy" id="574651"/>
    <lineage>
        <taxon>Bacteria</taxon>
        <taxon>Bacillati</taxon>
        <taxon>Actinomycetota</taxon>
        <taxon>Actinomycetes</taxon>
        <taxon>Propionibacteriales</taxon>
        <taxon>Nocardioidaceae</taxon>
        <taxon>Nocardioides</taxon>
    </lineage>
</organism>
<accession>A0A1I1EXI2</accession>
<dbReference type="InterPro" id="IPR017853">
    <property type="entry name" value="GH"/>
</dbReference>
<dbReference type="GO" id="GO:0030980">
    <property type="term" value="P:alpha-glucan catabolic process"/>
    <property type="evidence" value="ECO:0007669"/>
    <property type="project" value="TreeGrafter"/>
</dbReference>
<dbReference type="GO" id="GO:0047470">
    <property type="term" value="F:(1,4)-alpha-D-glucan 1-alpha-D-glucosylmutase activity"/>
    <property type="evidence" value="ECO:0007669"/>
    <property type="project" value="TreeGrafter"/>
</dbReference>
<dbReference type="PANTHER" id="PTHR10357">
    <property type="entry name" value="ALPHA-AMYLASE FAMILY MEMBER"/>
    <property type="match status" value="1"/>
</dbReference>
<dbReference type="Proteomes" id="UP000198832">
    <property type="component" value="Unassembled WGS sequence"/>
</dbReference>
<gene>
    <name evidence="2" type="ORF">SAMN04487968_102291</name>
</gene>
<dbReference type="EMBL" id="FOLB01000002">
    <property type="protein sequence ID" value="SFB91855.1"/>
    <property type="molecule type" value="Genomic_DNA"/>
</dbReference>
<dbReference type="OrthoDB" id="9761577at2"/>
<dbReference type="RefSeq" id="WP_091120583.1">
    <property type="nucleotide sequence ID" value="NZ_FOLB01000002.1"/>
</dbReference>
<dbReference type="SMART" id="SM00642">
    <property type="entry name" value="Aamy"/>
    <property type="match status" value="1"/>
</dbReference>
<dbReference type="GO" id="GO:0005992">
    <property type="term" value="P:trehalose biosynthetic process"/>
    <property type="evidence" value="ECO:0007669"/>
    <property type="project" value="TreeGrafter"/>
</dbReference>
<keyword evidence="3" id="KW-1185">Reference proteome</keyword>
<dbReference type="SUPFAM" id="SSF51445">
    <property type="entry name" value="(Trans)glycosidases"/>
    <property type="match status" value="1"/>
</dbReference>
<sequence length="806" mass="88108">MRVPASTYRLQITHDFDLFEAARRLPYLHDLGVDWVYLSPLLAAEPGSDHGYDVVAFDRIDPDRGGPEGLAALSQEARRLDMGVLVDIVPNHVGVATPSEDPWWWDVLRLGRESEHATAFDIDWAAAGGRIRIPVVGDDDQSAEGGPIANLRLVDTPEGGELLYHDNHYPIAPGSWSPEEEPDLDPDTVHERQHYELVNWRAADDDLNYRRFFAVNTLAAVRVEDPEVFADTHVEIRRWFEEGLVDGLRVDHPDGLRDPKRYLDDLAALTGGAYVLVEKILEPGEELPSDWATAGTTGYDALASVDRVLTDPAAREPLDALEARLRGAPVEWETMTHDLKRQVADTILHSEVRRITREVRRTPGFATGAARPPQPASMVEEVAQQPSRGPGSFGAVEDAVAELLACFPVYRSYLPVGREHLDEAFARARIRRPDLGATYDLLLPVLSDPWSAPARRFQQTSGMVMAKGVEDCAFYRWSRLTSLNEVGGDPSHFALDVPGFHAAMTTRQDRWPHAMTTLSTHDTKRGEDVRARIGVLAEVPAEWEATLDAVLGLTSPPDAGFASLLLQAALGAWPLSRERLHAYAEKAMREAGDRTTWTAPDEAYEAGVHAFVDALYDDPQVRAALDPLLQAIVRPGWSNALAAKLIALTMPGVPDVYQGSELWEQSLVDPDNRRPVDLDLRASLLGAGAPPAPAAGLDDLGAAKLHLVRKALGLRRDRPELFTGYAPVPAVGPAAGHVLAFDRGGALTVATRLPVGLERSGGWQGTRLELPPGRWRDELSGAETTTGQLGCLLAASPVALLVKVQP</sequence>
<dbReference type="Pfam" id="PF00128">
    <property type="entry name" value="Alpha-amylase"/>
    <property type="match status" value="1"/>
</dbReference>
<proteinExistence type="predicted"/>
<dbReference type="InterPro" id="IPR006047">
    <property type="entry name" value="GH13_cat_dom"/>
</dbReference>
<evidence type="ECO:0000313" key="3">
    <source>
        <dbReference type="Proteomes" id="UP000198832"/>
    </source>
</evidence>
<dbReference type="CDD" id="cd11336">
    <property type="entry name" value="AmyAc_MTSase"/>
    <property type="match status" value="1"/>
</dbReference>
<evidence type="ECO:0000259" key="1">
    <source>
        <dbReference type="SMART" id="SM00642"/>
    </source>
</evidence>